<dbReference type="GO" id="GO:0030422">
    <property type="term" value="P:siRNA processing"/>
    <property type="evidence" value="ECO:0007669"/>
    <property type="project" value="TreeGrafter"/>
</dbReference>
<evidence type="ECO:0000256" key="5">
    <source>
        <dbReference type="SAM" id="MobiDB-lite"/>
    </source>
</evidence>
<dbReference type="OrthoDB" id="6513042at2759"/>
<dbReference type="GO" id="GO:0003723">
    <property type="term" value="F:RNA binding"/>
    <property type="evidence" value="ECO:0007669"/>
    <property type="project" value="UniProtKB-KW"/>
</dbReference>
<reference evidence="7 8" key="1">
    <citation type="journal article" date="2015" name="Sci. Rep.">
        <title>Chromosome-level genome map provides insights into diverse defense mechanisms in the medicinal fungus Ganoderma sinense.</title>
        <authorList>
            <person name="Zhu Y."/>
            <person name="Xu J."/>
            <person name="Sun C."/>
            <person name="Zhou S."/>
            <person name="Xu H."/>
            <person name="Nelson D.R."/>
            <person name="Qian J."/>
            <person name="Song J."/>
            <person name="Luo H."/>
            <person name="Xiang L."/>
            <person name="Li Y."/>
            <person name="Xu Z."/>
            <person name="Ji A."/>
            <person name="Wang L."/>
            <person name="Lu S."/>
            <person name="Hayward A."/>
            <person name="Sun W."/>
            <person name="Li X."/>
            <person name="Schwartz D.C."/>
            <person name="Wang Y."/>
            <person name="Chen S."/>
        </authorList>
    </citation>
    <scope>NUCLEOTIDE SEQUENCE [LARGE SCALE GENOMIC DNA]</scope>
    <source>
        <strain evidence="7 8">ZZ0214-1</strain>
    </source>
</reference>
<evidence type="ECO:0000256" key="2">
    <source>
        <dbReference type="ARBA" id="ARBA00022980"/>
    </source>
</evidence>
<comment type="caution">
    <text evidence="7">The sequence shown here is derived from an EMBL/GenBank/DDBJ whole genome shotgun (WGS) entry which is preliminary data.</text>
</comment>
<dbReference type="SUPFAM" id="SSF57829">
    <property type="entry name" value="Zn-binding ribosomal proteins"/>
    <property type="match status" value="1"/>
</dbReference>
<name>A0A2G8SRK7_9APHY</name>
<sequence>MAAKSKARTLIVRMVSTAQTGYFYTTQRLRLGPRLAAVKYDPRAKCYDGINITNLEEQSHPASRSTRTVDHSTRFLIVSIANDVDDHVLRQSLARWVHKGVDHSRKHYRFLGYTDSQIKAGKLMFFREGDNWTVQRLLESFGDLPAVYLKSGYGKYAARLGLSFSSTIQSLDIPHECAIEIPDLLAPDGSLHSDGCGMIRDTFAAQVCKQHDLPPDTTVSQVRRGGIKGLLVRYPDDAFYRHCGKDPQAQSGLMIAYRPSMFKYEGGPTVLELNSYNSPPPVARLNLQFTALLLTLGVPLDVFKRLVQDQLDLIASILTDREKALGYIGGGLDAARDDGFLRDFYSMLSAGQELSEPYMRHLLRAFQWVQYNTLREKMSLRIRESAYLFGVVDEEGVLGPDEVYVNLPSRGGVLVRDVIVTRNPCYHPGDFRKLRAVDHPLLRHHRNCIVFSATAPHSVPDTIASGDLDGDRYFVCWDPSLLPRREAPPLNRAASAMSAPAPAGHKDRQLSDMPQAAVDTFMQIRNLSDSELLGTMSNEWTQQVELTPKLADSPYCRELVPLIETALDLVKSGEDFATLKEQFETLRSRHAQTSKKPNGSQSPIQKLRDMVPQPHKEKLEGLDGLQDEALILRDEDPTRWQHHISEAMEALPRFNREFFQAIRDDKEFAENFGSASEHSKDRHTPRRADRVKQLFQSLYFGGFGGGNEDMRREQRMRASAWYYYGYTKDKPGFAWLGERYLNEIKLALKERKTGTPEV</sequence>
<evidence type="ECO:0000313" key="7">
    <source>
        <dbReference type="EMBL" id="PIL36406.1"/>
    </source>
</evidence>
<dbReference type="AlphaFoldDB" id="A0A2G8SRK7"/>
<protein>
    <recommendedName>
        <fullName evidence="4">RNA-dependent RNA polymerase</fullName>
        <ecNumber evidence="4">2.7.7.48</ecNumber>
    </recommendedName>
</protein>
<feature type="region of interest" description="Disordered" evidence="5">
    <location>
        <begin position="491"/>
        <end position="510"/>
    </location>
</feature>
<proteinExistence type="inferred from homology"/>
<gene>
    <name evidence="7" type="ORF">GSI_00094</name>
</gene>
<keyword evidence="4" id="KW-0694">RNA-binding</keyword>
<dbReference type="InterPro" id="IPR038584">
    <property type="entry name" value="Ribosomal_bL33_sf"/>
</dbReference>
<keyword evidence="8" id="KW-1185">Reference proteome</keyword>
<keyword evidence="3" id="KW-0687">Ribonucleoprotein</keyword>
<feature type="domain" description="RDRP core" evidence="6">
    <location>
        <begin position="62"/>
        <end position="582"/>
    </location>
</feature>
<dbReference type="Proteomes" id="UP000230002">
    <property type="component" value="Unassembled WGS sequence"/>
</dbReference>
<keyword evidence="4 7" id="KW-0696">RNA-directed RNA polymerase</keyword>
<keyword evidence="4" id="KW-0808">Transferase</keyword>
<dbReference type="GO" id="GO:1990904">
    <property type="term" value="C:ribonucleoprotein complex"/>
    <property type="evidence" value="ECO:0007669"/>
    <property type="project" value="UniProtKB-KW"/>
</dbReference>
<dbReference type="PANTHER" id="PTHR23079:SF55">
    <property type="entry name" value="RNA-DIRECTED RNA POLYMERASE"/>
    <property type="match status" value="1"/>
</dbReference>
<keyword evidence="4" id="KW-0548">Nucleotidyltransferase</keyword>
<dbReference type="GO" id="GO:0003968">
    <property type="term" value="F:RNA-directed RNA polymerase activity"/>
    <property type="evidence" value="ECO:0007669"/>
    <property type="project" value="UniProtKB-KW"/>
</dbReference>
<dbReference type="Pfam" id="PF05183">
    <property type="entry name" value="RdRP"/>
    <property type="match status" value="1"/>
</dbReference>
<dbReference type="InterPro" id="IPR011332">
    <property type="entry name" value="Ribosomal_zn-bd"/>
</dbReference>
<dbReference type="PANTHER" id="PTHR23079">
    <property type="entry name" value="RNA-DEPENDENT RNA POLYMERASE"/>
    <property type="match status" value="1"/>
</dbReference>
<comment type="similarity">
    <text evidence="4">Belongs to the RdRP family.</text>
</comment>
<dbReference type="STRING" id="1077348.A0A2G8SRK7"/>
<dbReference type="InterPro" id="IPR057596">
    <property type="entry name" value="RDRP_core"/>
</dbReference>
<dbReference type="Gene3D" id="2.20.28.120">
    <property type="entry name" value="Ribosomal protein L33"/>
    <property type="match status" value="1"/>
</dbReference>
<comment type="similarity">
    <text evidence="1">Belongs to the bacterial ribosomal protein bL33 family.</text>
</comment>
<feature type="compositionally biased region" description="Low complexity" evidence="5">
    <location>
        <begin position="493"/>
        <end position="503"/>
    </location>
</feature>
<dbReference type="GO" id="GO:0006412">
    <property type="term" value="P:translation"/>
    <property type="evidence" value="ECO:0007669"/>
    <property type="project" value="InterPro"/>
</dbReference>
<evidence type="ECO:0000313" key="8">
    <source>
        <dbReference type="Proteomes" id="UP000230002"/>
    </source>
</evidence>
<evidence type="ECO:0000259" key="6">
    <source>
        <dbReference type="Pfam" id="PF05183"/>
    </source>
</evidence>
<organism evidence="7 8">
    <name type="scientific">Ganoderma sinense ZZ0214-1</name>
    <dbReference type="NCBI Taxonomy" id="1077348"/>
    <lineage>
        <taxon>Eukaryota</taxon>
        <taxon>Fungi</taxon>
        <taxon>Dikarya</taxon>
        <taxon>Basidiomycota</taxon>
        <taxon>Agaricomycotina</taxon>
        <taxon>Agaricomycetes</taxon>
        <taxon>Polyporales</taxon>
        <taxon>Polyporaceae</taxon>
        <taxon>Ganoderma</taxon>
    </lineage>
</organism>
<comment type="catalytic activity">
    <reaction evidence="4">
        <text>RNA(n) + a ribonucleoside 5'-triphosphate = RNA(n+1) + diphosphate</text>
        <dbReference type="Rhea" id="RHEA:21248"/>
        <dbReference type="Rhea" id="RHEA-COMP:14527"/>
        <dbReference type="Rhea" id="RHEA-COMP:17342"/>
        <dbReference type="ChEBI" id="CHEBI:33019"/>
        <dbReference type="ChEBI" id="CHEBI:61557"/>
        <dbReference type="ChEBI" id="CHEBI:140395"/>
        <dbReference type="EC" id="2.7.7.48"/>
    </reaction>
</comment>
<dbReference type="EC" id="2.7.7.48" evidence="4"/>
<evidence type="ECO:0000256" key="4">
    <source>
        <dbReference type="RuleBase" id="RU363098"/>
    </source>
</evidence>
<dbReference type="GO" id="GO:0031380">
    <property type="term" value="C:nuclear RNA-directed RNA polymerase complex"/>
    <property type="evidence" value="ECO:0007669"/>
    <property type="project" value="TreeGrafter"/>
</dbReference>
<dbReference type="GO" id="GO:0005840">
    <property type="term" value="C:ribosome"/>
    <property type="evidence" value="ECO:0007669"/>
    <property type="project" value="UniProtKB-KW"/>
</dbReference>
<evidence type="ECO:0000256" key="1">
    <source>
        <dbReference type="ARBA" id="ARBA00007596"/>
    </source>
</evidence>
<evidence type="ECO:0000256" key="3">
    <source>
        <dbReference type="ARBA" id="ARBA00023274"/>
    </source>
</evidence>
<dbReference type="InterPro" id="IPR007855">
    <property type="entry name" value="RDRP"/>
</dbReference>
<dbReference type="EMBL" id="AYKW01000001">
    <property type="protein sequence ID" value="PIL36406.1"/>
    <property type="molecule type" value="Genomic_DNA"/>
</dbReference>
<accession>A0A2G8SRK7</accession>
<keyword evidence="2" id="KW-0689">Ribosomal protein</keyword>